<dbReference type="InterPro" id="IPR006121">
    <property type="entry name" value="HMA_dom"/>
</dbReference>
<dbReference type="Proteomes" id="UP000182958">
    <property type="component" value="Unassembled WGS sequence"/>
</dbReference>
<dbReference type="AlphaFoldDB" id="A0A1K1LR31"/>
<accession>A0A1K1LR31</accession>
<protein>
    <submittedName>
        <fullName evidence="2">Heavy-metal-associated domain-containing protein</fullName>
    </submittedName>
</protein>
<dbReference type="GO" id="GO:0046872">
    <property type="term" value="F:metal ion binding"/>
    <property type="evidence" value="ECO:0007669"/>
    <property type="project" value="InterPro"/>
</dbReference>
<dbReference type="InterPro" id="IPR036163">
    <property type="entry name" value="HMA_dom_sf"/>
</dbReference>
<keyword evidence="3" id="KW-1185">Reference proteome</keyword>
<dbReference type="Pfam" id="PF00403">
    <property type="entry name" value="HMA"/>
    <property type="match status" value="1"/>
</dbReference>
<organism evidence="2 3">
    <name type="scientific">Selenomonas ruminantium</name>
    <dbReference type="NCBI Taxonomy" id="971"/>
    <lineage>
        <taxon>Bacteria</taxon>
        <taxon>Bacillati</taxon>
        <taxon>Bacillota</taxon>
        <taxon>Negativicutes</taxon>
        <taxon>Selenomonadales</taxon>
        <taxon>Selenomonadaceae</taxon>
        <taxon>Selenomonas</taxon>
    </lineage>
</organism>
<evidence type="ECO:0000259" key="1">
    <source>
        <dbReference type="PROSITE" id="PS50846"/>
    </source>
</evidence>
<proteinExistence type="predicted"/>
<dbReference type="SUPFAM" id="SSF55008">
    <property type="entry name" value="HMA, heavy metal-associated domain"/>
    <property type="match status" value="1"/>
</dbReference>
<gene>
    <name evidence="2" type="ORF">SAMN02910323_0290</name>
</gene>
<dbReference type="PROSITE" id="PS50846">
    <property type="entry name" value="HMA_2"/>
    <property type="match status" value="1"/>
</dbReference>
<dbReference type="CDD" id="cd00371">
    <property type="entry name" value="HMA"/>
    <property type="match status" value="1"/>
</dbReference>
<evidence type="ECO:0000313" key="3">
    <source>
        <dbReference type="Proteomes" id="UP000182958"/>
    </source>
</evidence>
<reference evidence="3" key="1">
    <citation type="submission" date="2016-11" db="EMBL/GenBank/DDBJ databases">
        <authorList>
            <person name="Varghese N."/>
            <person name="Submissions S."/>
        </authorList>
    </citation>
    <scope>NUCLEOTIDE SEQUENCE [LARGE SCALE GENOMIC DNA]</scope>
    <source>
        <strain evidence="3">C3</strain>
    </source>
</reference>
<dbReference type="EMBL" id="FPJA01000004">
    <property type="protein sequence ID" value="SFW13322.1"/>
    <property type="molecule type" value="Genomic_DNA"/>
</dbReference>
<name>A0A1K1LR31_SELRU</name>
<dbReference type="Gene3D" id="3.30.70.100">
    <property type="match status" value="1"/>
</dbReference>
<sequence length="73" mass="8146">MMKKTYKIEVDCANCANLMEEAAKNTPGVADATVNFMALKMKVEFEDGAEVSEVMENVLANCKKVEDDCEIFF</sequence>
<evidence type="ECO:0000313" key="2">
    <source>
        <dbReference type="EMBL" id="SFW13322.1"/>
    </source>
</evidence>
<feature type="domain" description="HMA" evidence="1">
    <location>
        <begin position="1"/>
        <end position="67"/>
    </location>
</feature>